<reference evidence="2" key="1">
    <citation type="submission" date="2019-08" db="EMBL/GenBank/DDBJ databases">
        <authorList>
            <person name="Kucharzyk K."/>
            <person name="Murdoch R.W."/>
            <person name="Higgins S."/>
            <person name="Loffler F."/>
        </authorList>
    </citation>
    <scope>NUCLEOTIDE SEQUENCE</scope>
</reference>
<name>A0A645B5E7_9ZZZZ</name>
<protein>
    <recommendedName>
        <fullName evidence="1">Large polyvalent protein-associated domain-containing protein</fullName>
    </recommendedName>
</protein>
<comment type="caution">
    <text evidence="2">The sequence shown here is derived from an EMBL/GenBank/DDBJ whole genome shotgun (WGS) entry which is preliminary data.</text>
</comment>
<dbReference type="InterPro" id="IPR040568">
    <property type="entry name" value="LPD16"/>
</dbReference>
<feature type="domain" description="Large polyvalent protein-associated" evidence="1">
    <location>
        <begin position="5"/>
        <end position="65"/>
    </location>
</feature>
<proteinExistence type="predicted"/>
<dbReference type="EMBL" id="VSSQ01017912">
    <property type="protein sequence ID" value="MPM60655.1"/>
    <property type="molecule type" value="Genomic_DNA"/>
</dbReference>
<gene>
    <name evidence="2" type="ORF">SDC9_107507</name>
</gene>
<dbReference type="Pfam" id="PF18830">
    <property type="entry name" value="LPD16"/>
    <property type="match status" value="1"/>
</dbReference>
<evidence type="ECO:0000313" key="2">
    <source>
        <dbReference type="EMBL" id="MPM60655.1"/>
    </source>
</evidence>
<accession>A0A645B5E7</accession>
<organism evidence="2">
    <name type="scientific">bioreactor metagenome</name>
    <dbReference type="NCBI Taxonomy" id="1076179"/>
    <lineage>
        <taxon>unclassified sequences</taxon>
        <taxon>metagenomes</taxon>
        <taxon>ecological metagenomes</taxon>
    </lineage>
</organism>
<evidence type="ECO:0000259" key="1">
    <source>
        <dbReference type="Pfam" id="PF18830"/>
    </source>
</evidence>
<dbReference type="AlphaFoldDB" id="A0A645B5E7"/>
<sequence>MQDNESMAFRIGNRIFAIQTADGGYDYTIYHENYRLIDGGILDAPDKNIYEAAAEVLAGEEWPFQGADLTGEQRVTAAAAMLSNAPVMPYPYDFDEALAP</sequence>